<evidence type="ECO:0000256" key="3">
    <source>
        <dbReference type="ARBA" id="ARBA00022777"/>
    </source>
</evidence>
<accession>A0A934SID3</accession>
<dbReference type="PANTHER" id="PTHR43095">
    <property type="entry name" value="SUGAR KINASE"/>
    <property type="match status" value="1"/>
</dbReference>
<keyword evidence="2" id="KW-0808">Transferase</keyword>
<proteinExistence type="inferred from homology"/>
<dbReference type="Pfam" id="PF00370">
    <property type="entry name" value="FGGY_N"/>
    <property type="match status" value="1"/>
</dbReference>
<gene>
    <name evidence="6" type="ORF">JJJ17_17075</name>
</gene>
<reference evidence="6" key="1">
    <citation type="submission" date="2021-01" db="EMBL/GenBank/DDBJ databases">
        <title>Paracoccus amoyensis sp. nov., isolated from the surface seawater along the coast of Xiamen Island, China.</title>
        <authorList>
            <person name="Lyu L."/>
        </authorList>
    </citation>
    <scope>NUCLEOTIDE SEQUENCE</scope>
    <source>
        <strain evidence="6">MJ17</strain>
    </source>
</reference>
<dbReference type="CDD" id="cd07772">
    <property type="entry name" value="ASKHA_NBD_FGGY_NaCK-like"/>
    <property type="match status" value="1"/>
</dbReference>
<name>A0A934SID3_9RHOB</name>
<dbReference type="Proteomes" id="UP000640485">
    <property type="component" value="Unassembled WGS sequence"/>
</dbReference>
<evidence type="ECO:0000313" key="6">
    <source>
        <dbReference type="EMBL" id="MBK4217646.1"/>
    </source>
</evidence>
<evidence type="ECO:0000256" key="1">
    <source>
        <dbReference type="ARBA" id="ARBA00009156"/>
    </source>
</evidence>
<keyword evidence="7" id="KW-1185">Reference proteome</keyword>
<dbReference type="InterPro" id="IPR050406">
    <property type="entry name" value="FGGY_Carb_Kinase"/>
</dbReference>
<comment type="caution">
    <text evidence="6">The sequence shown here is derived from an EMBL/GenBank/DDBJ whole genome shotgun (WGS) entry which is preliminary data.</text>
</comment>
<dbReference type="EMBL" id="JAEPRQ010000008">
    <property type="protein sequence ID" value="MBK4217646.1"/>
    <property type="molecule type" value="Genomic_DNA"/>
</dbReference>
<evidence type="ECO:0000259" key="5">
    <source>
        <dbReference type="Pfam" id="PF21546"/>
    </source>
</evidence>
<comment type="similarity">
    <text evidence="1">Belongs to the FGGY kinase family.</text>
</comment>
<dbReference type="InterPro" id="IPR043129">
    <property type="entry name" value="ATPase_NBD"/>
</dbReference>
<feature type="domain" description="Carbohydrate kinase FGGY N-terminal" evidence="4">
    <location>
        <begin position="8"/>
        <end position="241"/>
    </location>
</feature>
<organism evidence="6 7">
    <name type="scientific">Paracoccus caeni</name>
    <dbReference type="NCBI Taxonomy" id="657651"/>
    <lineage>
        <taxon>Bacteria</taxon>
        <taxon>Pseudomonadati</taxon>
        <taxon>Pseudomonadota</taxon>
        <taxon>Alphaproteobacteria</taxon>
        <taxon>Rhodobacterales</taxon>
        <taxon>Paracoccaceae</taxon>
        <taxon>Paracoccus</taxon>
    </lineage>
</organism>
<dbReference type="Gene3D" id="3.30.420.40">
    <property type="match status" value="2"/>
</dbReference>
<keyword evidence="3 6" id="KW-0418">Kinase</keyword>
<protein>
    <submittedName>
        <fullName evidence="6">FGGY-family carbohydrate kinase</fullName>
    </submittedName>
</protein>
<dbReference type="AlphaFoldDB" id="A0A934SID3"/>
<evidence type="ECO:0000313" key="7">
    <source>
        <dbReference type="Proteomes" id="UP000640485"/>
    </source>
</evidence>
<dbReference type="RefSeq" id="WP_200688588.1">
    <property type="nucleotide sequence ID" value="NZ_JAEPRQ010000008.1"/>
</dbReference>
<dbReference type="InterPro" id="IPR049382">
    <property type="entry name" value="FGGY_C_2"/>
</dbReference>
<evidence type="ECO:0000259" key="4">
    <source>
        <dbReference type="Pfam" id="PF00370"/>
    </source>
</evidence>
<dbReference type="PANTHER" id="PTHR43095:SF5">
    <property type="entry name" value="XYLULOSE KINASE"/>
    <property type="match status" value="1"/>
</dbReference>
<sequence>MTNPRHIAVIDIGKTNAKLALVEAAGLTEIAVVTRPNLVLPGPPYPHFDLEGHWSFFLDHLSRFHAAHGVDAISVTTHGASCVLLNAEGGLAAPMLDYEHDGPDDLAGEYDAIRPDFAETGSPRLPAGLNLGAQLHWLFKTQSGLGDRVAHVLTYPQYWGYRLTGALASDVSSLGCHTDLWNPYEGRFSSLVNRLGLAEKLAPARRSSEVLGHLRADLAKRTGLSPDTPVSCGIHDSNASLYPHVSGRQMPFAVVSTGTWVVAMAVGAAPVPLDPARDVLVNVSALGQPVPSARFMGGREYEVIRAGSEAQPDDADRDRVLRDRVMILPAVEPGSGPFQGRHMRWTSEPATEGERIFALSLYLGLMTDACLSLIGAQGPAIIEGPFARNADYLSMLAALRPDGVEIAISATGTSVGAACLCLTHARAPETSKVRQGPAADLTAYAAAWRDLVQAG</sequence>
<dbReference type="SUPFAM" id="SSF53067">
    <property type="entry name" value="Actin-like ATPase domain"/>
    <property type="match status" value="1"/>
</dbReference>
<dbReference type="InterPro" id="IPR018484">
    <property type="entry name" value="FGGY_N"/>
</dbReference>
<dbReference type="GO" id="GO:0016301">
    <property type="term" value="F:kinase activity"/>
    <property type="evidence" value="ECO:0007669"/>
    <property type="project" value="UniProtKB-KW"/>
</dbReference>
<feature type="domain" description="Carbohydrate kinase FGGY C-terminal" evidence="5">
    <location>
        <begin position="250"/>
        <end position="422"/>
    </location>
</feature>
<evidence type="ECO:0000256" key="2">
    <source>
        <dbReference type="ARBA" id="ARBA00022679"/>
    </source>
</evidence>
<dbReference type="GO" id="GO:0005975">
    <property type="term" value="P:carbohydrate metabolic process"/>
    <property type="evidence" value="ECO:0007669"/>
    <property type="project" value="InterPro"/>
</dbReference>
<dbReference type="Pfam" id="PF21546">
    <property type="entry name" value="FGGY_C_2"/>
    <property type="match status" value="1"/>
</dbReference>